<evidence type="ECO:0000256" key="1">
    <source>
        <dbReference type="SAM" id="Phobius"/>
    </source>
</evidence>
<dbReference type="EMBL" id="JACAOD020000005">
    <property type="protein sequence ID" value="MBP5835864.1"/>
    <property type="molecule type" value="Genomic_DNA"/>
</dbReference>
<name>A0ABS5CY03_9MOLU</name>
<comment type="caution">
    <text evidence="2">The sequence shown here is derived from an EMBL/GenBank/DDBJ whole genome shotgun (WGS) entry which is preliminary data.</text>
</comment>
<evidence type="ECO:0000313" key="3">
    <source>
        <dbReference type="Proteomes" id="UP001195571"/>
    </source>
</evidence>
<organism evidence="2 3">
    <name type="scientific">Candidatus Phytoplasma meliae</name>
    <dbReference type="NCBI Taxonomy" id="1848402"/>
    <lineage>
        <taxon>Bacteria</taxon>
        <taxon>Bacillati</taxon>
        <taxon>Mycoplasmatota</taxon>
        <taxon>Mollicutes</taxon>
        <taxon>Acholeplasmatales</taxon>
        <taxon>Acholeplasmataceae</taxon>
        <taxon>Candidatus Phytoplasma</taxon>
        <taxon>16SrXIII (Mexican periwinkle virescence group)</taxon>
    </lineage>
</organism>
<keyword evidence="1" id="KW-0472">Membrane</keyword>
<gene>
    <name evidence="2" type="ORF">CHTY_001305</name>
</gene>
<reference evidence="2" key="1">
    <citation type="submission" date="2021-04" db="EMBL/GenBank/DDBJ databases">
        <title>Genomic features of Candidatus Phytoplasma meliae isolate ChTYXIII (1SrXIII-G).</title>
        <authorList>
            <person name="Fernandez F.D."/>
            <person name="Conci L.R."/>
        </authorList>
    </citation>
    <scope>NUCLEOTIDE SEQUENCE [LARGE SCALE GENOMIC DNA]</scope>
    <source>
        <strain evidence="2">ChTYXIII-Mo</strain>
    </source>
</reference>
<keyword evidence="3" id="KW-1185">Reference proteome</keyword>
<keyword evidence="1" id="KW-1133">Transmembrane helix</keyword>
<sequence length="140" mass="16446">MENNWILKTVSNVLNKISNNDNLMYFFVFDIAIFIFLLISFITLIIKYKKTKNTCETYKSFATDNELVDKIMTLKLKQITAEMKKTLGFTDSVIENSLKRLSKKKLIQKDIKELSKQKLTQKDIKELIQKDQNSKPKTKK</sequence>
<dbReference type="RefSeq" id="WP_203552128.1">
    <property type="nucleotide sequence ID" value="NZ_JACAOD020000005.1"/>
</dbReference>
<proteinExistence type="predicted"/>
<protein>
    <submittedName>
        <fullName evidence="2">Uncharacterized protein</fullName>
    </submittedName>
</protein>
<accession>A0ABS5CY03</accession>
<feature type="transmembrane region" description="Helical" evidence="1">
    <location>
        <begin position="23"/>
        <end position="46"/>
    </location>
</feature>
<dbReference type="Proteomes" id="UP001195571">
    <property type="component" value="Unassembled WGS sequence"/>
</dbReference>
<keyword evidence="1" id="KW-0812">Transmembrane</keyword>
<evidence type="ECO:0000313" key="2">
    <source>
        <dbReference type="EMBL" id="MBP5835864.1"/>
    </source>
</evidence>